<evidence type="ECO:0000256" key="1">
    <source>
        <dbReference type="SAM" id="MobiDB-lite"/>
    </source>
</evidence>
<dbReference type="RefSeq" id="WP_150448288.1">
    <property type="nucleotide sequence ID" value="NZ_VYSA01000001.1"/>
</dbReference>
<feature type="compositionally biased region" description="Acidic residues" evidence="1">
    <location>
        <begin position="60"/>
        <end position="69"/>
    </location>
</feature>
<evidence type="ECO:0000313" key="3">
    <source>
        <dbReference type="Proteomes" id="UP000325827"/>
    </source>
</evidence>
<feature type="compositionally biased region" description="Low complexity" evidence="1">
    <location>
        <begin position="31"/>
        <end position="42"/>
    </location>
</feature>
<name>A0A5J5J7R9_9MICO</name>
<reference evidence="3" key="1">
    <citation type="submission" date="2019-09" db="EMBL/GenBank/DDBJ databases">
        <title>Mumia zhuanghuii sp. nov. isolated from the intestinal contents of plateau pika (Ochotona curzoniae) in the Qinghai-Tibet plateau of China.</title>
        <authorList>
            <person name="Tian Z."/>
        </authorList>
    </citation>
    <scope>NUCLEOTIDE SEQUENCE [LARGE SCALE GENOMIC DNA]</scope>
    <source>
        <strain evidence="3">JCM 30598</strain>
    </source>
</reference>
<accession>A0A5J5J7R9</accession>
<dbReference type="EMBL" id="VYSA01000001">
    <property type="protein sequence ID" value="KAA9111519.1"/>
    <property type="molecule type" value="Genomic_DNA"/>
</dbReference>
<comment type="caution">
    <text evidence="2">The sequence shown here is derived from an EMBL/GenBank/DDBJ whole genome shotgun (WGS) entry which is preliminary data.</text>
</comment>
<keyword evidence="3" id="KW-1185">Reference proteome</keyword>
<organism evidence="2 3">
    <name type="scientific">Microbacterium rhizomatis</name>
    <dbReference type="NCBI Taxonomy" id="1631477"/>
    <lineage>
        <taxon>Bacteria</taxon>
        <taxon>Bacillati</taxon>
        <taxon>Actinomycetota</taxon>
        <taxon>Actinomycetes</taxon>
        <taxon>Micrococcales</taxon>
        <taxon>Microbacteriaceae</taxon>
        <taxon>Microbacterium</taxon>
    </lineage>
</organism>
<feature type="region of interest" description="Disordered" evidence="1">
    <location>
        <begin position="1"/>
        <end position="92"/>
    </location>
</feature>
<gene>
    <name evidence="2" type="ORF">F6B43_08130</name>
</gene>
<protein>
    <submittedName>
        <fullName evidence="2">Uncharacterized protein</fullName>
    </submittedName>
</protein>
<sequence>MSNERDLPEGVIDADPPGGWESEEAADRETAAANADAIESASLISSGLPPLTPEGSDATADSDESDGSVEDAAMSAGVDPDLRTDADVDEAP</sequence>
<dbReference type="Proteomes" id="UP000325827">
    <property type="component" value="Unassembled WGS sequence"/>
</dbReference>
<dbReference type="AlphaFoldDB" id="A0A5J5J7R9"/>
<proteinExistence type="predicted"/>
<dbReference type="OrthoDB" id="5083889at2"/>
<evidence type="ECO:0000313" key="2">
    <source>
        <dbReference type="EMBL" id="KAA9111519.1"/>
    </source>
</evidence>